<feature type="compositionally biased region" description="Pro residues" evidence="1">
    <location>
        <begin position="1"/>
        <end position="10"/>
    </location>
</feature>
<dbReference type="OrthoDB" id="1022638at2759"/>
<dbReference type="PANTHER" id="PTHR47843:SF2">
    <property type="entry name" value="BTB DOMAIN-CONTAINING PROTEIN"/>
    <property type="match status" value="1"/>
</dbReference>
<dbReference type="PANTHER" id="PTHR47843">
    <property type="entry name" value="BTB DOMAIN-CONTAINING PROTEIN-RELATED"/>
    <property type="match status" value="1"/>
</dbReference>
<dbReference type="EMBL" id="NAJQ01000008">
    <property type="protein sequence ID" value="TKA83484.1"/>
    <property type="molecule type" value="Genomic_DNA"/>
</dbReference>
<organism evidence="2 3">
    <name type="scientific">Friedmanniomyces simplex</name>
    <dbReference type="NCBI Taxonomy" id="329884"/>
    <lineage>
        <taxon>Eukaryota</taxon>
        <taxon>Fungi</taxon>
        <taxon>Dikarya</taxon>
        <taxon>Ascomycota</taxon>
        <taxon>Pezizomycotina</taxon>
        <taxon>Dothideomycetes</taxon>
        <taxon>Dothideomycetidae</taxon>
        <taxon>Mycosphaerellales</taxon>
        <taxon>Teratosphaeriaceae</taxon>
        <taxon>Friedmanniomyces</taxon>
    </lineage>
</organism>
<keyword evidence="3" id="KW-1185">Reference proteome</keyword>
<feature type="region of interest" description="Disordered" evidence="1">
    <location>
        <begin position="1"/>
        <end position="21"/>
    </location>
</feature>
<reference evidence="2 3" key="1">
    <citation type="submission" date="2017-03" db="EMBL/GenBank/DDBJ databases">
        <title>Genomes of endolithic fungi from Antarctica.</title>
        <authorList>
            <person name="Coleine C."/>
            <person name="Masonjones S."/>
            <person name="Stajich J.E."/>
        </authorList>
    </citation>
    <scope>NUCLEOTIDE SEQUENCE [LARGE SCALE GENOMIC DNA]</scope>
    <source>
        <strain evidence="2 3">CCFEE 5184</strain>
    </source>
</reference>
<dbReference type="Proteomes" id="UP000309340">
    <property type="component" value="Unassembled WGS sequence"/>
</dbReference>
<dbReference type="AlphaFoldDB" id="A0A4U0XZJ9"/>
<dbReference type="SUPFAM" id="SSF54695">
    <property type="entry name" value="POZ domain"/>
    <property type="match status" value="1"/>
</dbReference>
<accession>A0A4U0XZJ9</accession>
<name>A0A4U0XZJ9_9PEZI</name>
<gene>
    <name evidence="2" type="ORF">B0A55_00553</name>
</gene>
<evidence type="ECO:0000313" key="2">
    <source>
        <dbReference type="EMBL" id="TKA83484.1"/>
    </source>
</evidence>
<evidence type="ECO:0000313" key="3">
    <source>
        <dbReference type="Proteomes" id="UP000309340"/>
    </source>
</evidence>
<dbReference type="STRING" id="329884.A0A4U0XZJ9"/>
<evidence type="ECO:0008006" key="4">
    <source>
        <dbReference type="Google" id="ProtNLM"/>
    </source>
</evidence>
<dbReference type="InterPro" id="IPR011333">
    <property type="entry name" value="SKP1/BTB/POZ_sf"/>
</dbReference>
<evidence type="ECO:0000256" key="1">
    <source>
        <dbReference type="SAM" id="MobiDB-lite"/>
    </source>
</evidence>
<proteinExistence type="predicted"/>
<comment type="caution">
    <text evidence="2">The sequence shown here is derived from an EMBL/GenBank/DDBJ whole genome shotgun (WGS) entry which is preliminary data.</text>
</comment>
<dbReference type="Gene3D" id="3.30.710.10">
    <property type="entry name" value="Potassium Channel Kv1.1, Chain A"/>
    <property type="match status" value="1"/>
</dbReference>
<protein>
    <recommendedName>
        <fullName evidence="4">BTB domain-containing protein</fullName>
    </recommendedName>
</protein>
<sequence>MAAVTPPLPLPRGAGKRPAPETSLVGNKRIRSLYRPKIVSIFVGAEKQEYQVPRGLIRASSEYFDRALGDDFIEGKAGKIELAAVKPWVFECFTGWLYTQKVFWEYQEDRVGEGEGSEQPEIDRYVQTNEIDELAYGDGVNILTPRFVDGLRLLRHDRKQYFKNTLATIRYPYESNPEDGRAHMVASCELRQAREKLVAECGGGLSGGQSTQRLVTLSNAEMIDLSTWNWRWLIELYVLAHMFETRRLGNAVIELVQIKAFQTKPVECLIPTLDVCAMAFNTVPDSASLYRFLADIIIYAGRPDALSERDTYRLLPPQTLGLFFHRAIHPARSAIVKGAGETGLVKTPAAQTSGLSIRHGRKASAYA</sequence>